<sequence>MLFDKREVFVSYSERDLYQMQHALEQAGIDYVIRQKDIRPHGGARMRWGGNQDAAIEYRILVDEKDEEQARHVIGRC</sequence>
<organism evidence="1 2">
    <name type="scientific">Butyricicoccus pullicaecorum</name>
    <dbReference type="NCBI Taxonomy" id="501571"/>
    <lineage>
        <taxon>Bacteria</taxon>
        <taxon>Bacillati</taxon>
        <taxon>Bacillota</taxon>
        <taxon>Clostridia</taxon>
        <taxon>Eubacteriales</taxon>
        <taxon>Butyricicoccaceae</taxon>
        <taxon>Butyricicoccus</taxon>
    </lineage>
</organism>
<proteinExistence type="predicted"/>
<gene>
    <name evidence="1" type="ORF">B5F17_10390</name>
</gene>
<dbReference type="EMBL" id="NFKK01000012">
    <property type="protein sequence ID" value="OUP52211.1"/>
    <property type="molecule type" value="Genomic_DNA"/>
</dbReference>
<evidence type="ECO:0000313" key="1">
    <source>
        <dbReference type="EMBL" id="OUP52211.1"/>
    </source>
</evidence>
<reference evidence="2" key="1">
    <citation type="submission" date="2017-04" db="EMBL/GenBank/DDBJ databases">
        <title>Function of individual gut microbiota members based on whole genome sequencing of pure cultures obtained from chicken caecum.</title>
        <authorList>
            <person name="Medvecky M."/>
            <person name="Cejkova D."/>
            <person name="Polansky O."/>
            <person name="Karasova D."/>
            <person name="Kubasova T."/>
            <person name="Cizek A."/>
            <person name="Rychlik I."/>
        </authorList>
    </citation>
    <scope>NUCLEOTIDE SEQUENCE [LARGE SCALE GENOMIC DNA]</scope>
    <source>
        <strain evidence="2">An180</strain>
    </source>
</reference>
<comment type="caution">
    <text evidence="1">The sequence shown here is derived from an EMBL/GenBank/DDBJ whole genome shotgun (WGS) entry which is preliminary data.</text>
</comment>
<protein>
    <submittedName>
        <fullName evidence="1">Uncharacterized protein</fullName>
    </submittedName>
</protein>
<dbReference type="RefSeq" id="WP_087373614.1">
    <property type="nucleotide sequence ID" value="NZ_NFKK01000012.1"/>
</dbReference>
<evidence type="ECO:0000313" key="2">
    <source>
        <dbReference type="Proteomes" id="UP000195897"/>
    </source>
</evidence>
<dbReference type="AlphaFoldDB" id="A0A1Y4LBM9"/>
<name>A0A1Y4LBM9_9FIRM</name>
<dbReference type="Proteomes" id="UP000195897">
    <property type="component" value="Unassembled WGS sequence"/>
</dbReference>
<accession>A0A1Y4LBM9</accession>